<dbReference type="EMBL" id="FOMX01000002">
    <property type="protein sequence ID" value="SFD46803.1"/>
    <property type="molecule type" value="Genomic_DNA"/>
</dbReference>
<sequence>MSHDLHTLQPFIDGELTEAERAEVEAQLARDPAMREVAEEQLRIRQLLRDLPRATAPQALRARVLLELDAIDRETAPKPAAAPRPSRWRNFLRGGALMLPAGAAAFGLFLVARTLPGPAAPARDAGPRDLAVRIVDVPEDSSPLQPVALPTGDDVIYEVGLRRVIDHRDQATADALPERVQLYRGARYHLGRGADGRPQVVFDVGGVRHTLREDPDRVGEVSLEQSLEALLELGHLVRTSADAPRAR</sequence>
<organism evidence="1 2">
    <name type="scientific">Nannocystis exedens</name>
    <dbReference type="NCBI Taxonomy" id="54"/>
    <lineage>
        <taxon>Bacteria</taxon>
        <taxon>Pseudomonadati</taxon>
        <taxon>Myxococcota</taxon>
        <taxon>Polyangia</taxon>
        <taxon>Nannocystales</taxon>
        <taxon>Nannocystaceae</taxon>
        <taxon>Nannocystis</taxon>
    </lineage>
</organism>
<proteinExistence type="predicted"/>
<dbReference type="AlphaFoldDB" id="A0A1I1SSB8"/>
<accession>A0A1I1SSB8</accession>
<dbReference type="Proteomes" id="UP000199400">
    <property type="component" value="Unassembled WGS sequence"/>
</dbReference>
<dbReference type="Gene3D" id="1.10.10.1320">
    <property type="entry name" value="Anti-sigma factor, zinc-finger domain"/>
    <property type="match status" value="1"/>
</dbReference>
<reference evidence="2" key="1">
    <citation type="submission" date="2016-10" db="EMBL/GenBank/DDBJ databases">
        <authorList>
            <person name="Varghese N."/>
            <person name="Submissions S."/>
        </authorList>
    </citation>
    <scope>NUCLEOTIDE SEQUENCE [LARGE SCALE GENOMIC DNA]</scope>
    <source>
        <strain evidence="2">ATCC 25963</strain>
    </source>
</reference>
<evidence type="ECO:0008006" key="3">
    <source>
        <dbReference type="Google" id="ProtNLM"/>
    </source>
</evidence>
<protein>
    <recommendedName>
        <fullName evidence="3">Zinc-finger</fullName>
    </recommendedName>
</protein>
<gene>
    <name evidence="1" type="ORF">SAMN02745121_00088</name>
</gene>
<dbReference type="InterPro" id="IPR041916">
    <property type="entry name" value="Anti_sigma_zinc_sf"/>
</dbReference>
<name>A0A1I1SSB8_9BACT</name>
<dbReference type="RefSeq" id="WP_096333187.1">
    <property type="nucleotide sequence ID" value="NZ_FOMX01000002.1"/>
</dbReference>
<evidence type="ECO:0000313" key="2">
    <source>
        <dbReference type="Proteomes" id="UP000199400"/>
    </source>
</evidence>
<dbReference type="STRING" id="54.SAMN02745121_00088"/>
<keyword evidence="2" id="KW-1185">Reference proteome</keyword>
<evidence type="ECO:0000313" key="1">
    <source>
        <dbReference type="EMBL" id="SFD46803.1"/>
    </source>
</evidence>